<dbReference type="Proteomes" id="UP000321440">
    <property type="component" value="Unassembled WGS sequence"/>
</dbReference>
<protein>
    <recommendedName>
        <fullName evidence="4">DUF4181 domain-containing protein</fullName>
    </recommendedName>
</protein>
<dbReference type="Pfam" id="PF13789">
    <property type="entry name" value="DUF4181"/>
    <property type="match status" value="1"/>
</dbReference>
<accession>A0A511W5P6</accession>
<feature type="transmembrane region" description="Helical" evidence="1">
    <location>
        <begin position="102"/>
        <end position="121"/>
    </location>
</feature>
<evidence type="ECO:0000313" key="3">
    <source>
        <dbReference type="Proteomes" id="UP000321440"/>
    </source>
</evidence>
<feature type="transmembrane region" description="Helical" evidence="1">
    <location>
        <begin position="6"/>
        <end position="25"/>
    </location>
</feature>
<reference evidence="2 3" key="1">
    <citation type="submission" date="2019-07" db="EMBL/GenBank/DDBJ databases">
        <title>Whole genome shotgun sequence of Alkalibacillus haloalkaliphilus NBRC 103110.</title>
        <authorList>
            <person name="Hosoyama A."/>
            <person name="Uohara A."/>
            <person name="Ohji S."/>
            <person name="Ichikawa N."/>
        </authorList>
    </citation>
    <scope>NUCLEOTIDE SEQUENCE [LARGE SCALE GENOMIC DNA]</scope>
    <source>
        <strain evidence="2 3">NBRC 103110</strain>
    </source>
</reference>
<feature type="transmembrane region" description="Helical" evidence="1">
    <location>
        <begin position="72"/>
        <end position="90"/>
    </location>
</feature>
<dbReference type="EMBL" id="BJYA01000014">
    <property type="protein sequence ID" value="GEN46287.1"/>
    <property type="molecule type" value="Genomic_DNA"/>
</dbReference>
<evidence type="ECO:0008006" key="4">
    <source>
        <dbReference type="Google" id="ProtNLM"/>
    </source>
</evidence>
<proteinExistence type="predicted"/>
<sequence length="131" mass="15175">MTELVPLFLILLNLLAIAYIVEKVIRHNLHIPKEKKSFEERFYNFSHGFLIIAVSMVGTIVVTLFAEGLTNLLLWVIVLYTGIYVIEGIMEWVHARDKREYIVIWAVSATMLALVIVFYYTEFFGVVPDHI</sequence>
<name>A0A511W5P6_9BACI</name>
<feature type="transmembrane region" description="Helical" evidence="1">
    <location>
        <begin position="45"/>
        <end position="66"/>
    </location>
</feature>
<keyword evidence="3" id="KW-1185">Reference proteome</keyword>
<keyword evidence="1" id="KW-1133">Transmembrane helix</keyword>
<dbReference type="InterPro" id="IPR025441">
    <property type="entry name" value="DUF4181"/>
</dbReference>
<keyword evidence="1" id="KW-0472">Membrane</keyword>
<keyword evidence="1" id="KW-0812">Transmembrane</keyword>
<dbReference type="RefSeq" id="WP_146816977.1">
    <property type="nucleotide sequence ID" value="NZ_BJYA01000014.1"/>
</dbReference>
<gene>
    <name evidence="2" type="ORF">AHA02nite_20630</name>
</gene>
<organism evidence="2 3">
    <name type="scientific">Alkalibacillus haloalkaliphilus</name>
    <dbReference type="NCBI Taxonomy" id="94136"/>
    <lineage>
        <taxon>Bacteria</taxon>
        <taxon>Bacillati</taxon>
        <taxon>Bacillota</taxon>
        <taxon>Bacilli</taxon>
        <taxon>Bacillales</taxon>
        <taxon>Bacillaceae</taxon>
        <taxon>Alkalibacillus</taxon>
    </lineage>
</organism>
<evidence type="ECO:0000313" key="2">
    <source>
        <dbReference type="EMBL" id="GEN46287.1"/>
    </source>
</evidence>
<dbReference type="AlphaFoldDB" id="A0A511W5P6"/>
<comment type="caution">
    <text evidence="2">The sequence shown here is derived from an EMBL/GenBank/DDBJ whole genome shotgun (WGS) entry which is preliminary data.</text>
</comment>
<dbReference type="OrthoDB" id="2972601at2"/>
<evidence type="ECO:0000256" key="1">
    <source>
        <dbReference type="SAM" id="Phobius"/>
    </source>
</evidence>